<keyword evidence="3" id="KW-0807">Transducer</keyword>
<dbReference type="GO" id="GO:0005886">
    <property type="term" value="C:plasma membrane"/>
    <property type="evidence" value="ECO:0007669"/>
    <property type="project" value="TreeGrafter"/>
</dbReference>
<keyword evidence="9" id="KW-1185">Reference proteome</keyword>
<evidence type="ECO:0000256" key="5">
    <source>
        <dbReference type="SAM" id="Phobius"/>
    </source>
</evidence>
<evidence type="ECO:0000259" key="7">
    <source>
        <dbReference type="PROSITE" id="PS50885"/>
    </source>
</evidence>
<dbReference type="InterPro" id="IPR051310">
    <property type="entry name" value="MCP_chemotaxis"/>
</dbReference>
<protein>
    <submittedName>
        <fullName evidence="8">Methyl-accepting chemotaxis protein</fullName>
    </submittedName>
</protein>
<keyword evidence="5" id="KW-0812">Transmembrane</keyword>
<dbReference type="GO" id="GO:0004888">
    <property type="term" value="F:transmembrane signaling receptor activity"/>
    <property type="evidence" value="ECO:0007669"/>
    <property type="project" value="TreeGrafter"/>
</dbReference>
<comment type="caution">
    <text evidence="8">The sequence shown here is derived from an EMBL/GenBank/DDBJ whole genome shotgun (WGS) entry which is preliminary data.</text>
</comment>
<evidence type="ECO:0000259" key="6">
    <source>
        <dbReference type="PROSITE" id="PS50111"/>
    </source>
</evidence>
<dbReference type="SMART" id="SM00283">
    <property type="entry name" value="MA"/>
    <property type="match status" value="1"/>
</dbReference>
<proteinExistence type="inferred from homology"/>
<dbReference type="InterPro" id="IPR004089">
    <property type="entry name" value="MCPsignal_dom"/>
</dbReference>
<dbReference type="CDD" id="cd12913">
    <property type="entry name" value="PDC1_MCP_like"/>
    <property type="match status" value="1"/>
</dbReference>
<keyword evidence="5" id="KW-1133">Transmembrane helix</keyword>
<dbReference type="OrthoDB" id="8003951at2"/>
<dbReference type="EMBL" id="QURL01000004">
    <property type="protein sequence ID" value="RFC63660.1"/>
    <property type="molecule type" value="Genomic_DNA"/>
</dbReference>
<gene>
    <name evidence="8" type="ORF">DYI37_11700</name>
</gene>
<feature type="domain" description="HAMP" evidence="7">
    <location>
        <begin position="338"/>
        <end position="390"/>
    </location>
</feature>
<dbReference type="PANTHER" id="PTHR43531:SF11">
    <property type="entry name" value="METHYL-ACCEPTING CHEMOTAXIS PROTEIN 3"/>
    <property type="match status" value="1"/>
</dbReference>
<dbReference type="GO" id="GO:0007165">
    <property type="term" value="P:signal transduction"/>
    <property type="evidence" value="ECO:0007669"/>
    <property type="project" value="UniProtKB-KW"/>
</dbReference>
<dbReference type="RefSeq" id="WP_116683389.1">
    <property type="nucleotide sequence ID" value="NZ_QURL01000004.1"/>
</dbReference>
<reference evidence="8 9" key="1">
    <citation type="submission" date="2018-08" db="EMBL/GenBank/DDBJ databases">
        <title>Fulvimarina sp. 85, whole genome shotgun sequence.</title>
        <authorList>
            <person name="Tuo L."/>
        </authorList>
    </citation>
    <scope>NUCLEOTIDE SEQUENCE [LARGE SCALE GENOMIC DNA]</scope>
    <source>
        <strain evidence="8 9">85</strain>
    </source>
</reference>
<evidence type="ECO:0000313" key="9">
    <source>
        <dbReference type="Proteomes" id="UP000264310"/>
    </source>
</evidence>
<dbReference type="GO" id="GO:0006935">
    <property type="term" value="P:chemotaxis"/>
    <property type="evidence" value="ECO:0007669"/>
    <property type="project" value="UniProtKB-KW"/>
</dbReference>
<dbReference type="AlphaFoldDB" id="A0A371X357"/>
<dbReference type="PANTHER" id="PTHR43531">
    <property type="entry name" value="PROTEIN ICFG"/>
    <property type="match status" value="1"/>
</dbReference>
<dbReference type="Pfam" id="PF00672">
    <property type="entry name" value="HAMP"/>
    <property type="match status" value="1"/>
</dbReference>
<evidence type="ECO:0000256" key="4">
    <source>
        <dbReference type="SAM" id="MobiDB-lite"/>
    </source>
</evidence>
<dbReference type="Gene3D" id="1.10.287.950">
    <property type="entry name" value="Methyl-accepting chemotaxis protein"/>
    <property type="match status" value="1"/>
</dbReference>
<dbReference type="SUPFAM" id="SSF58104">
    <property type="entry name" value="Methyl-accepting chemotaxis protein (MCP) signaling domain"/>
    <property type="match status" value="1"/>
</dbReference>
<accession>A0A371X357</accession>
<organism evidence="8 9">
    <name type="scientific">Fulvimarina endophytica</name>
    <dbReference type="NCBI Taxonomy" id="2293836"/>
    <lineage>
        <taxon>Bacteria</taxon>
        <taxon>Pseudomonadati</taxon>
        <taxon>Pseudomonadota</taxon>
        <taxon>Alphaproteobacteria</taxon>
        <taxon>Hyphomicrobiales</taxon>
        <taxon>Aurantimonadaceae</taxon>
        <taxon>Fulvimarina</taxon>
    </lineage>
</organism>
<comment type="similarity">
    <text evidence="2">Belongs to the methyl-accepting chemotaxis (MCP) protein family.</text>
</comment>
<feature type="compositionally biased region" description="Low complexity" evidence="4">
    <location>
        <begin position="636"/>
        <end position="660"/>
    </location>
</feature>
<feature type="domain" description="Methyl-accepting transducer" evidence="6">
    <location>
        <begin position="395"/>
        <end position="610"/>
    </location>
</feature>
<evidence type="ECO:0000313" key="8">
    <source>
        <dbReference type="EMBL" id="RFC63660.1"/>
    </source>
</evidence>
<dbReference type="Proteomes" id="UP000264310">
    <property type="component" value="Unassembled WGS sequence"/>
</dbReference>
<keyword evidence="5" id="KW-0472">Membrane</keyword>
<dbReference type="PROSITE" id="PS50111">
    <property type="entry name" value="CHEMOTAXIS_TRANSDUC_2"/>
    <property type="match status" value="1"/>
</dbReference>
<dbReference type="InterPro" id="IPR003660">
    <property type="entry name" value="HAMP_dom"/>
</dbReference>
<dbReference type="CDD" id="cd06225">
    <property type="entry name" value="HAMP"/>
    <property type="match status" value="1"/>
</dbReference>
<dbReference type="SMART" id="SM00304">
    <property type="entry name" value="HAMP"/>
    <property type="match status" value="1"/>
</dbReference>
<dbReference type="Gene3D" id="3.30.450.20">
    <property type="entry name" value="PAS domain"/>
    <property type="match status" value="2"/>
</dbReference>
<dbReference type="PROSITE" id="PS50885">
    <property type="entry name" value="HAMP"/>
    <property type="match status" value="1"/>
</dbReference>
<sequence>MRLSVTAKLLLGAGVTILLTVGATMTIIASATQSRTEAMLADSIRSEAQSVAGQIKAPVMELTGAARAMADTIGLRHALGDNERTALIQNLKPNLVNNPLAVGSWFMEDASRPFDGQAIADQPEIGADSQGHFNPIWTRTPDGDITFGPYENTFQDVFWTLSSESRKGAATPPYLDTSAAVPQLMFSVTFPVMSSDTFLGVSGIDIGLGQISQSLADIHPFGGRVTLLSGEGNWIAHPDAQQLNQPYGSGEGADALAAALADGKPHQVAGTFSTLDAPAERVFMPFQLPGLDARWIVVVDVPATVISAPVRSQAIVMLIGGVAILVSTLLLLGLLLDRVVRRPIVRSVEMAQAIGAGDVSRRVAVKANDEVGDLLRAMNRMGEQLSDTVGDVLRSAREVASGAGLTSQTAERLSAGATQQAAASEEASAAVEEMSANIRQNADNAVETETIARAASASTARTAEAVSRSVSAMQMIADRIGVVQDIARQTDLLALNAAIEAARAGQHGKGFAVVAAEVRKLAERAGAASEEIAKLSSETLGVADEAGRQLERLVPDIRRTSELVSEISAACQEQSSGISQIAQAIVQLDQVTQTNAGAAGEMAATAEQLSEQGRALNERMSVFVTQDRDAEPAPPVAEEATPAPAIRPAPLRAPALRRAA</sequence>
<dbReference type="Pfam" id="PF00015">
    <property type="entry name" value="MCPsignal"/>
    <property type="match status" value="1"/>
</dbReference>
<feature type="region of interest" description="Disordered" evidence="4">
    <location>
        <begin position="627"/>
        <end position="660"/>
    </location>
</feature>
<feature type="transmembrane region" description="Helical" evidence="5">
    <location>
        <begin position="314"/>
        <end position="336"/>
    </location>
</feature>
<evidence type="ECO:0000256" key="1">
    <source>
        <dbReference type="ARBA" id="ARBA00022500"/>
    </source>
</evidence>
<keyword evidence="1" id="KW-0145">Chemotaxis</keyword>
<evidence type="ECO:0000256" key="2">
    <source>
        <dbReference type="ARBA" id="ARBA00029447"/>
    </source>
</evidence>
<name>A0A371X357_9HYPH</name>
<evidence type="ECO:0000256" key="3">
    <source>
        <dbReference type="PROSITE-ProRule" id="PRU00284"/>
    </source>
</evidence>